<protein>
    <submittedName>
        <fullName evidence="5">OmpH family outer membrane protein</fullName>
    </submittedName>
</protein>
<dbReference type="PANTHER" id="PTHR35089:SF1">
    <property type="entry name" value="CHAPERONE PROTEIN SKP"/>
    <property type="match status" value="1"/>
</dbReference>
<feature type="region of interest" description="Disordered" evidence="3">
    <location>
        <begin position="76"/>
        <end position="103"/>
    </location>
</feature>
<evidence type="ECO:0000313" key="6">
    <source>
        <dbReference type="Proteomes" id="UP001595729"/>
    </source>
</evidence>
<evidence type="ECO:0000256" key="4">
    <source>
        <dbReference type="SAM" id="SignalP"/>
    </source>
</evidence>
<organism evidence="5 6">
    <name type="scientific">Hydrogenophaga luteola</name>
    <dbReference type="NCBI Taxonomy" id="1591122"/>
    <lineage>
        <taxon>Bacteria</taxon>
        <taxon>Pseudomonadati</taxon>
        <taxon>Pseudomonadota</taxon>
        <taxon>Betaproteobacteria</taxon>
        <taxon>Burkholderiales</taxon>
        <taxon>Comamonadaceae</taxon>
        <taxon>Hydrogenophaga</taxon>
    </lineage>
</organism>
<proteinExistence type="inferred from homology"/>
<keyword evidence="6" id="KW-1185">Reference proteome</keyword>
<feature type="chain" id="PRO_5045613005" evidence="4">
    <location>
        <begin position="28"/>
        <end position="172"/>
    </location>
</feature>
<dbReference type="SMART" id="SM00935">
    <property type="entry name" value="OmpH"/>
    <property type="match status" value="1"/>
</dbReference>
<accession>A0ABV7W1E3</accession>
<evidence type="ECO:0000256" key="3">
    <source>
        <dbReference type="SAM" id="MobiDB-lite"/>
    </source>
</evidence>
<dbReference type="Pfam" id="PF03938">
    <property type="entry name" value="OmpH"/>
    <property type="match status" value="1"/>
</dbReference>
<sequence length="172" mass="19901">MKTSQRRFARHLAVFLAATCVTLTAVAQDFRVGFVNTERILREANMAKASQTKLEQEFSRREKDLQGLAAQLKAASEKLERDAPTLPEAQRVTRQRQLVDQDRDFQRKQREFQEDVTMRKNEEVQQLLEKANRVIKQVAETEKYDLILQEAVYINPKHDITDKVLSGLNSAK</sequence>
<comment type="caution">
    <text evidence="5">The sequence shown here is derived from an EMBL/GenBank/DDBJ whole genome shotgun (WGS) entry which is preliminary data.</text>
</comment>
<evidence type="ECO:0000313" key="5">
    <source>
        <dbReference type="EMBL" id="MFC3683628.1"/>
    </source>
</evidence>
<reference evidence="6" key="1">
    <citation type="journal article" date="2019" name="Int. J. Syst. Evol. Microbiol.">
        <title>The Global Catalogue of Microorganisms (GCM) 10K type strain sequencing project: providing services to taxonomists for standard genome sequencing and annotation.</title>
        <authorList>
            <consortium name="The Broad Institute Genomics Platform"/>
            <consortium name="The Broad Institute Genome Sequencing Center for Infectious Disease"/>
            <person name="Wu L."/>
            <person name="Ma J."/>
        </authorList>
    </citation>
    <scope>NUCLEOTIDE SEQUENCE [LARGE SCALE GENOMIC DNA]</scope>
    <source>
        <strain evidence="6">KCTC 42501</strain>
    </source>
</reference>
<comment type="similarity">
    <text evidence="2">Belongs to the skp family.</text>
</comment>
<keyword evidence="1 4" id="KW-0732">Signal</keyword>
<dbReference type="InterPro" id="IPR005632">
    <property type="entry name" value="Chaperone_Skp"/>
</dbReference>
<gene>
    <name evidence="5" type="ORF">ACFOPI_08505</name>
</gene>
<dbReference type="SUPFAM" id="SSF111384">
    <property type="entry name" value="OmpH-like"/>
    <property type="match status" value="1"/>
</dbReference>
<evidence type="ECO:0000256" key="2">
    <source>
        <dbReference type="PIRNR" id="PIRNR002094"/>
    </source>
</evidence>
<dbReference type="InterPro" id="IPR024930">
    <property type="entry name" value="Skp_dom_sf"/>
</dbReference>
<feature type="signal peptide" evidence="4">
    <location>
        <begin position="1"/>
        <end position="27"/>
    </location>
</feature>
<dbReference type="PIRSF" id="PIRSF002094">
    <property type="entry name" value="OMP26_Skp"/>
    <property type="match status" value="1"/>
</dbReference>
<name>A0ABV7W1E3_9BURK</name>
<dbReference type="RefSeq" id="WP_308330082.1">
    <property type="nucleotide sequence ID" value="NZ_JBHRXX010000002.1"/>
</dbReference>
<dbReference type="EMBL" id="JBHRXX010000002">
    <property type="protein sequence ID" value="MFC3683628.1"/>
    <property type="molecule type" value="Genomic_DNA"/>
</dbReference>
<evidence type="ECO:0000256" key="1">
    <source>
        <dbReference type="ARBA" id="ARBA00022729"/>
    </source>
</evidence>
<dbReference type="PANTHER" id="PTHR35089">
    <property type="entry name" value="CHAPERONE PROTEIN SKP"/>
    <property type="match status" value="1"/>
</dbReference>
<dbReference type="Gene3D" id="3.30.910.20">
    <property type="entry name" value="Skp domain"/>
    <property type="match status" value="1"/>
</dbReference>
<dbReference type="Proteomes" id="UP001595729">
    <property type="component" value="Unassembled WGS sequence"/>
</dbReference>